<feature type="domain" description="Protein kinase" evidence="7">
    <location>
        <begin position="21"/>
        <end position="274"/>
    </location>
</feature>
<accession>A0A0H5RCM0</accession>
<dbReference type="PANTHER" id="PTHR24348">
    <property type="entry name" value="SERINE/THREONINE-PROTEIN KINASE UNC-51-RELATED"/>
    <property type="match status" value="1"/>
</dbReference>
<organism evidence="8">
    <name type="scientific">Spongospora subterranea</name>
    <dbReference type="NCBI Taxonomy" id="70186"/>
    <lineage>
        <taxon>Eukaryota</taxon>
        <taxon>Sar</taxon>
        <taxon>Rhizaria</taxon>
        <taxon>Endomyxa</taxon>
        <taxon>Phytomyxea</taxon>
        <taxon>Plasmodiophorida</taxon>
        <taxon>Plasmodiophoridae</taxon>
        <taxon>Spongospora</taxon>
    </lineage>
</organism>
<dbReference type="GO" id="GO:0004674">
    <property type="term" value="F:protein serine/threonine kinase activity"/>
    <property type="evidence" value="ECO:0007669"/>
    <property type="project" value="UniProtKB-KW"/>
</dbReference>
<dbReference type="FunFam" id="1.10.510.10:FF:000571">
    <property type="entry name" value="Maternal embryonic leucine zipper kinase"/>
    <property type="match status" value="1"/>
</dbReference>
<dbReference type="Pfam" id="PF00069">
    <property type="entry name" value="Pkinase"/>
    <property type="match status" value="1"/>
</dbReference>
<dbReference type="GO" id="GO:0000407">
    <property type="term" value="C:phagophore assembly site"/>
    <property type="evidence" value="ECO:0007669"/>
    <property type="project" value="TreeGrafter"/>
</dbReference>
<dbReference type="GO" id="GO:0000045">
    <property type="term" value="P:autophagosome assembly"/>
    <property type="evidence" value="ECO:0007669"/>
    <property type="project" value="TreeGrafter"/>
</dbReference>
<dbReference type="PROSITE" id="PS00108">
    <property type="entry name" value="PROTEIN_KINASE_ST"/>
    <property type="match status" value="1"/>
</dbReference>
<evidence type="ECO:0000256" key="5">
    <source>
        <dbReference type="PROSITE-ProRule" id="PRU10141"/>
    </source>
</evidence>
<proteinExistence type="inferred from homology"/>
<feature type="non-terminal residue" evidence="8">
    <location>
        <position position="1"/>
    </location>
</feature>
<reference evidence="8" key="1">
    <citation type="submission" date="2015-04" db="EMBL/GenBank/DDBJ databases">
        <title>The genome sequence of the plant pathogenic Rhizarian Plasmodiophora brassicae reveals insights in its biotrophic life cycle and the origin of chitin synthesis.</title>
        <authorList>
            <person name="Schwelm A."/>
            <person name="Fogelqvist J."/>
            <person name="Knaust A."/>
            <person name="Julke S."/>
            <person name="Lilja T."/>
            <person name="Dhandapani V."/>
            <person name="Bonilla-Rosso G."/>
            <person name="Karlsson M."/>
            <person name="Shevchenko A."/>
            <person name="Choi S.R."/>
            <person name="Kim H.G."/>
            <person name="Park J.Y."/>
            <person name="Lim Y.P."/>
            <person name="Ludwig-Muller J."/>
            <person name="Dixelius C."/>
        </authorList>
    </citation>
    <scope>NUCLEOTIDE SEQUENCE</scope>
    <source>
        <tissue evidence="8">Potato root galls</tissue>
    </source>
</reference>
<evidence type="ECO:0000256" key="6">
    <source>
        <dbReference type="RuleBase" id="RU000304"/>
    </source>
</evidence>
<dbReference type="GO" id="GO:0005524">
    <property type="term" value="F:ATP binding"/>
    <property type="evidence" value="ECO:0007669"/>
    <property type="project" value="UniProtKB-UniRule"/>
</dbReference>
<evidence type="ECO:0000256" key="3">
    <source>
        <dbReference type="ARBA" id="ARBA00022777"/>
    </source>
</evidence>
<dbReference type="InterPro" id="IPR045269">
    <property type="entry name" value="Atg1-like"/>
</dbReference>
<dbReference type="Gene3D" id="1.10.510.10">
    <property type="entry name" value="Transferase(Phosphotransferase) domain 1"/>
    <property type="match status" value="1"/>
</dbReference>
<dbReference type="PROSITE" id="PS50011">
    <property type="entry name" value="PROTEIN_KINASE_DOM"/>
    <property type="match status" value="1"/>
</dbReference>
<dbReference type="InterPro" id="IPR017441">
    <property type="entry name" value="Protein_kinase_ATP_BS"/>
</dbReference>
<dbReference type="InterPro" id="IPR008271">
    <property type="entry name" value="Ser/Thr_kinase_AS"/>
</dbReference>
<keyword evidence="2 5" id="KW-0547">Nucleotide-binding</keyword>
<evidence type="ECO:0000256" key="2">
    <source>
        <dbReference type="ARBA" id="ARBA00022741"/>
    </source>
</evidence>
<feature type="binding site" evidence="5">
    <location>
        <position position="50"/>
    </location>
    <ligand>
        <name>ATP</name>
        <dbReference type="ChEBI" id="CHEBI:30616"/>
    </ligand>
</feature>
<dbReference type="PANTHER" id="PTHR24348:SF22">
    <property type="entry name" value="NON-SPECIFIC SERINE_THREONINE PROTEIN KINASE"/>
    <property type="match status" value="1"/>
</dbReference>
<keyword evidence="1" id="KW-0808">Transferase</keyword>
<dbReference type="GO" id="GO:0005829">
    <property type="term" value="C:cytosol"/>
    <property type="evidence" value="ECO:0007669"/>
    <property type="project" value="TreeGrafter"/>
</dbReference>
<evidence type="ECO:0000256" key="4">
    <source>
        <dbReference type="ARBA" id="ARBA00022840"/>
    </source>
</evidence>
<dbReference type="AlphaFoldDB" id="A0A0H5RCM0"/>
<dbReference type="EMBL" id="HACM01011326">
    <property type="protein sequence ID" value="CRZ11768.1"/>
    <property type="molecule type" value="Transcribed_RNA"/>
</dbReference>
<dbReference type="SUPFAM" id="SSF56112">
    <property type="entry name" value="Protein kinase-like (PK-like)"/>
    <property type="match status" value="1"/>
</dbReference>
<dbReference type="InterPro" id="IPR000719">
    <property type="entry name" value="Prot_kinase_dom"/>
</dbReference>
<evidence type="ECO:0000313" key="8">
    <source>
        <dbReference type="EMBL" id="CRZ11768.1"/>
    </source>
</evidence>
<comment type="similarity">
    <text evidence="6">Belongs to the protein kinase superfamily.</text>
</comment>
<protein>
    <recommendedName>
        <fullName evidence="7">Protein kinase domain-containing protein</fullName>
    </recommendedName>
</protein>
<dbReference type="SMART" id="SM00220">
    <property type="entry name" value="S_TKc"/>
    <property type="match status" value="1"/>
</dbReference>
<evidence type="ECO:0000259" key="7">
    <source>
        <dbReference type="PROSITE" id="PS50011"/>
    </source>
</evidence>
<keyword evidence="4 5" id="KW-0067">ATP-binding</keyword>
<dbReference type="GO" id="GO:0016020">
    <property type="term" value="C:membrane"/>
    <property type="evidence" value="ECO:0007669"/>
    <property type="project" value="TreeGrafter"/>
</dbReference>
<keyword evidence="6" id="KW-0723">Serine/threonine-protein kinase</keyword>
<dbReference type="InterPro" id="IPR011009">
    <property type="entry name" value="Kinase-like_dom_sf"/>
</dbReference>
<dbReference type="GO" id="GO:0010506">
    <property type="term" value="P:regulation of autophagy"/>
    <property type="evidence" value="ECO:0007669"/>
    <property type="project" value="InterPro"/>
</dbReference>
<keyword evidence="3" id="KW-0418">Kinase</keyword>
<dbReference type="GO" id="GO:0005776">
    <property type="term" value="C:autophagosome"/>
    <property type="evidence" value="ECO:0007669"/>
    <property type="project" value="TreeGrafter"/>
</dbReference>
<evidence type="ECO:0000256" key="1">
    <source>
        <dbReference type="ARBA" id="ARBA00022679"/>
    </source>
</evidence>
<sequence length="471" mass="52590">GHIDRMGDDFVATPIQFIGEYEILSKLGVGSFAIVWKGVHIHTGELVAIKGINLDKIRLKHPHLDSEIAIMTSISHTNIVKLIEVHKTDRHIYLVIELCNEDLAEYMTRLDRPIHEAAAVNLFRQLANGLSFLHSKNMAHRDLKPHNLLLLENGTRLKIADFGLARDIDSEVLAQTICGSPQYMAPEILRNQAYDPRLADLWSVGAIFYEMVTGIPPYYARSSTELLAKIDAGEITFPRSLEISDGCQTVIKGLLQRHPADRLTIDALCSHPCLLSIPDNQLVAINPSVQGFSSTPKGLQQNEYDLIKAASIVGDLADAAIKKPEIALPLYAKAIALLVDGRQLLRLKDKLSQSDQRIDNWSARRIQHLTIQSNKLRDVFEDSSRRTISCAEQRIFEHSIQIARGACVAELMEEPSTKTATQLKRSFRLLHYLGDAISDPSDLRLIQSLAAGVYQRITMVESDQSESQQSK</sequence>
<name>A0A0H5RCM0_9EUKA</name>
<dbReference type="PROSITE" id="PS00107">
    <property type="entry name" value="PROTEIN_KINASE_ATP"/>
    <property type="match status" value="1"/>
</dbReference>